<evidence type="ECO:0000313" key="3">
    <source>
        <dbReference type="EMBL" id="TFC20952.1"/>
    </source>
</evidence>
<organism evidence="3 4">
    <name type="scientific">Cryobacterium glucosi</name>
    <dbReference type="NCBI Taxonomy" id="1259175"/>
    <lineage>
        <taxon>Bacteria</taxon>
        <taxon>Bacillati</taxon>
        <taxon>Actinomycetota</taxon>
        <taxon>Actinomycetes</taxon>
        <taxon>Micrococcales</taxon>
        <taxon>Microbacteriaceae</taxon>
        <taxon>Cryobacterium</taxon>
    </lineage>
</organism>
<keyword evidence="4" id="KW-1185">Reference proteome</keyword>
<feature type="domain" description="Excalibur calcium-binding" evidence="2">
    <location>
        <begin position="357"/>
        <end position="393"/>
    </location>
</feature>
<dbReference type="InterPro" id="IPR011089">
    <property type="entry name" value="GmrSD_C"/>
</dbReference>
<dbReference type="Pfam" id="PF05901">
    <property type="entry name" value="Excalibur"/>
    <property type="match status" value="1"/>
</dbReference>
<dbReference type="SMART" id="SM00894">
    <property type="entry name" value="Excalibur"/>
    <property type="match status" value="1"/>
</dbReference>
<feature type="region of interest" description="Disordered" evidence="1">
    <location>
        <begin position="371"/>
        <end position="393"/>
    </location>
</feature>
<comment type="caution">
    <text evidence="3">The sequence shown here is derived from an EMBL/GenBank/DDBJ whole genome shotgun (WGS) entry which is preliminary data.</text>
</comment>
<evidence type="ECO:0000259" key="2">
    <source>
        <dbReference type="SMART" id="SM00894"/>
    </source>
</evidence>
<dbReference type="PANTHER" id="PTHR24094">
    <property type="entry name" value="SECRETED PROTEIN"/>
    <property type="match status" value="1"/>
</dbReference>
<dbReference type="Proteomes" id="UP000297604">
    <property type="component" value="Unassembled WGS sequence"/>
</dbReference>
<evidence type="ECO:0000313" key="4">
    <source>
        <dbReference type="Proteomes" id="UP000297604"/>
    </source>
</evidence>
<proteinExistence type="predicted"/>
<accession>A0ABY2IR07</accession>
<sequence>MAGLIGLVTALYSVVSGRGSWAALPSRKVAAIALAASLVLTLVGGGVQAATHPAGRLADTSAASSSASATPTSSSSIVKATATATPTAAAFTEESPADPASVTAASDAATVAITDTSATNGLAVTLLATLAVKGKAPKTGYDRVGDFGTAWLDVDRNGCDTRNDVLGRDLTSVVKSGTCTVMTGTIVSPYTNATIGFVRGAATSALVQIDHVVPLANAWQTGAQQLSQAQRVSLANDPLNLLAVDGRSNEQKSDGDTATWLPANKAYRCHYVARQISVKATYGLWVTQAERDAMTRVLDTCHSEPALTSGFTPAPAPAPVVVAPATAAPAPAAAPAPEPAPVVAPAPAPAPAPATAYYKNCDAVRAAGAAPIHPGDPGWQSKFDRDGDGIGCE</sequence>
<reference evidence="3 4" key="1">
    <citation type="submission" date="2019-03" db="EMBL/GenBank/DDBJ databases">
        <title>Genomics of glacier-inhabiting Cryobacterium strains.</title>
        <authorList>
            <person name="Liu Q."/>
            <person name="Xin Y.-H."/>
        </authorList>
    </citation>
    <scope>NUCLEOTIDE SEQUENCE [LARGE SCALE GENOMIC DNA]</scope>
    <source>
        <strain evidence="3 4">MDB1-5</strain>
    </source>
</reference>
<dbReference type="PANTHER" id="PTHR24094:SF15">
    <property type="entry name" value="AMP-DEPENDENT SYNTHETASE_LIGASE DOMAIN-CONTAINING PROTEIN-RELATED"/>
    <property type="match status" value="1"/>
</dbReference>
<gene>
    <name evidence="3" type="ORF">E3O46_07975</name>
</gene>
<dbReference type="InterPro" id="IPR008613">
    <property type="entry name" value="Excalibur_Ca-bd_domain"/>
</dbReference>
<protein>
    <submittedName>
        <fullName evidence="3">DUF1524 domain-containing protein</fullName>
    </submittedName>
</protein>
<dbReference type="EMBL" id="SOFS01000018">
    <property type="protein sequence ID" value="TFC20952.1"/>
    <property type="molecule type" value="Genomic_DNA"/>
</dbReference>
<name>A0ABY2IR07_9MICO</name>
<dbReference type="Pfam" id="PF07510">
    <property type="entry name" value="GmrSD_C"/>
    <property type="match status" value="1"/>
</dbReference>
<evidence type="ECO:0000256" key="1">
    <source>
        <dbReference type="SAM" id="MobiDB-lite"/>
    </source>
</evidence>
<feature type="compositionally biased region" description="Basic and acidic residues" evidence="1">
    <location>
        <begin position="382"/>
        <end position="393"/>
    </location>
</feature>